<name>A0ABZ1G6D4_9ACTN</name>
<proteinExistence type="predicted"/>
<accession>A0ABZ1G6D4</accession>
<keyword evidence="2" id="KW-1185">Reference proteome</keyword>
<reference evidence="1 2" key="1">
    <citation type="submission" date="2022-10" db="EMBL/GenBank/DDBJ databases">
        <title>The complete genomes of actinobacterial strains from the NBC collection.</title>
        <authorList>
            <person name="Joergensen T.S."/>
            <person name="Alvarez Arevalo M."/>
            <person name="Sterndorff E.B."/>
            <person name="Faurdal D."/>
            <person name="Vuksanovic O."/>
            <person name="Mourched A.-S."/>
            <person name="Charusanti P."/>
            <person name="Shaw S."/>
            <person name="Blin K."/>
            <person name="Weber T."/>
        </authorList>
    </citation>
    <scope>NUCLEOTIDE SEQUENCE [LARGE SCALE GENOMIC DNA]</scope>
    <source>
        <strain evidence="1 2">NBC 01769</strain>
    </source>
</reference>
<organism evidence="1 2">
    <name type="scientific">Streptomyces brevispora</name>
    <dbReference type="NCBI Taxonomy" id="887462"/>
    <lineage>
        <taxon>Bacteria</taxon>
        <taxon>Bacillati</taxon>
        <taxon>Actinomycetota</taxon>
        <taxon>Actinomycetes</taxon>
        <taxon>Kitasatosporales</taxon>
        <taxon>Streptomycetaceae</taxon>
        <taxon>Streptomyces</taxon>
    </lineage>
</organism>
<dbReference type="EMBL" id="CP109114">
    <property type="protein sequence ID" value="WSC14836.1"/>
    <property type="molecule type" value="Genomic_DNA"/>
</dbReference>
<dbReference type="Proteomes" id="UP001330827">
    <property type="component" value="Chromosome"/>
</dbReference>
<gene>
    <name evidence="1" type="ORF">OIE64_19685</name>
</gene>
<evidence type="ECO:0000313" key="2">
    <source>
        <dbReference type="Proteomes" id="UP001330827"/>
    </source>
</evidence>
<evidence type="ECO:0008006" key="3">
    <source>
        <dbReference type="Google" id="ProtNLM"/>
    </source>
</evidence>
<protein>
    <recommendedName>
        <fullName evidence="3">DNA primase/polymerase bifunctional N-terminal domain-containing protein</fullName>
    </recommendedName>
</protein>
<sequence>MTRAIHHPDWVPTYGHQLRMSGIHFDTLRIQGLRGEEVATRLGRLTGDDAGPIVWQGTGLRWMYFLLPPRTAGDRAWPLDVERFGTRHQVSYVGVPALNGHTWPLMWQSWPTATAPFVDADRLYAALGADRSAT</sequence>
<dbReference type="RefSeq" id="WP_145764290.1">
    <property type="nucleotide sequence ID" value="NZ_CP109114.1"/>
</dbReference>
<evidence type="ECO:0000313" key="1">
    <source>
        <dbReference type="EMBL" id="WSC14836.1"/>
    </source>
</evidence>